<feature type="domain" description="N-acetyltransferase" evidence="2">
    <location>
        <begin position="1"/>
        <end position="157"/>
    </location>
</feature>
<dbReference type="InterPro" id="IPR050769">
    <property type="entry name" value="NAT_camello-type"/>
</dbReference>
<evidence type="ECO:0000313" key="3">
    <source>
        <dbReference type="EMBL" id="MFD1672348.1"/>
    </source>
</evidence>
<dbReference type="Proteomes" id="UP001597267">
    <property type="component" value="Unassembled WGS sequence"/>
</dbReference>
<evidence type="ECO:0000259" key="2">
    <source>
        <dbReference type="PROSITE" id="PS51186"/>
    </source>
</evidence>
<organism evidence="3 4">
    <name type="scientific">Agrilactobacillus yilanensis</name>
    <dbReference type="NCBI Taxonomy" id="2485997"/>
    <lineage>
        <taxon>Bacteria</taxon>
        <taxon>Bacillati</taxon>
        <taxon>Bacillota</taxon>
        <taxon>Bacilli</taxon>
        <taxon>Lactobacillales</taxon>
        <taxon>Lactobacillaceae</taxon>
        <taxon>Agrilactobacillus</taxon>
    </lineage>
</organism>
<accession>A0ABW4J9N9</accession>
<keyword evidence="4" id="KW-1185">Reference proteome</keyword>
<proteinExistence type="predicted"/>
<dbReference type="RefSeq" id="WP_125712319.1">
    <property type="nucleotide sequence ID" value="NZ_JBHTOP010000026.1"/>
</dbReference>
<protein>
    <submittedName>
        <fullName evidence="3">GNAT family N-acetyltransferase</fullName>
        <ecNumber evidence="3">2.3.-.-</ecNumber>
    </submittedName>
</protein>
<keyword evidence="3" id="KW-0012">Acyltransferase</keyword>
<sequence length="157" mass="17766">MTLRRITPADNAAMKQIIQADLKANDLALPGTVYFDPEIDDLYQAYQNLENSAYWVLSYEGQVVGGVGIAPYPDYPGVCELQKLYLDAAYQGRGLSKTLMAQALDYGAKHYEICYLETHSNLVAAWHLYEKYDFQPLTQPLGSGAHSVMNRWYVKKF</sequence>
<dbReference type="EC" id="2.3.-.-" evidence="3"/>
<comment type="caution">
    <text evidence="3">The sequence shown here is derived from an EMBL/GenBank/DDBJ whole genome shotgun (WGS) entry which is preliminary data.</text>
</comment>
<dbReference type="InterPro" id="IPR000182">
    <property type="entry name" value="GNAT_dom"/>
</dbReference>
<dbReference type="SUPFAM" id="SSF55729">
    <property type="entry name" value="Acyl-CoA N-acyltransferases (Nat)"/>
    <property type="match status" value="1"/>
</dbReference>
<reference evidence="4" key="1">
    <citation type="journal article" date="2019" name="Int. J. Syst. Evol. Microbiol.">
        <title>The Global Catalogue of Microorganisms (GCM) 10K type strain sequencing project: providing services to taxonomists for standard genome sequencing and annotation.</title>
        <authorList>
            <consortium name="The Broad Institute Genomics Platform"/>
            <consortium name="The Broad Institute Genome Sequencing Center for Infectious Disease"/>
            <person name="Wu L."/>
            <person name="Ma J."/>
        </authorList>
    </citation>
    <scope>NUCLEOTIDE SEQUENCE [LARGE SCALE GENOMIC DNA]</scope>
    <source>
        <strain evidence="4">CCM 8896</strain>
    </source>
</reference>
<evidence type="ECO:0000256" key="1">
    <source>
        <dbReference type="ARBA" id="ARBA00022679"/>
    </source>
</evidence>
<dbReference type="PANTHER" id="PTHR13947:SF37">
    <property type="entry name" value="LD18367P"/>
    <property type="match status" value="1"/>
</dbReference>
<dbReference type="GO" id="GO:0016746">
    <property type="term" value="F:acyltransferase activity"/>
    <property type="evidence" value="ECO:0007669"/>
    <property type="project" value="UniProtKB-KW"/>
</dbReference>
<keyword evidence="1 3" id="KW-0808">Transferase</keyword>
<dbReference type="Gene3D" id="3.40.630.30">
    <property type="match status" value="1"/>
</dbReference>
<dbReference type="CDD" id="cd04301">
    <property type="entry name" value="NAT_SF"/>
    <property type="match status" value="1"/>
</dbReference>
<dbReference type="PANTHER" id="PTHR13947">
    <property type="entry name" value="GNAT FAMILY N-ACETYLTRANSFERASE"/>
    <property type="match status" value="1"/>
</dbReference>
<dbReference type="InterPro" id="IPR016181">
    <property type="entry name" value="Acyl_CoA_acyltransferase"/>
</dbReference>
<gene>
    <name evidence="3" type="ORF">ACFQ5M_09585</name>
</gene>
<name>A0ABW4J9N9_9LACO</name>
<dbReference type="EMBL" id="JBHTOP010000026">
    <property type="protein sequence ID" value="MFD1672348.1"/>
    <property type="molecule type" value="Genomic_DNA"/>
</dbReference>
<dbReference type="Pfam" id="PF00583">
    <property type="entry name" value="Acetyltransf_1"/>
    <property type="match status" value="1"/>
</dbReference>
<evidence type="ECO:0000313" key="4">
    <source>
        <dbReference type="Proteomes" id="UP001597267"/>
    </source>
</evidence>
<dbReference type="PROSITE" id="PS51186">
    <property type="entry name" value="GNAT"/>
    <property type="match status" value="1"/>
</dbReference>